<dbReference type="Gene3D" id="3.40.50.720">
    <property type="entry name" value="NAD(P)-binding Rossmann-like Domain"/>
    <property type="match status" value="1"/>
</dbReference>
<comment type="subcellular location">
    <subcellularLocation>
        <location evidence="1">Mitochondrion</location>
    </subcellularLocation>
    <subcellularLocation>
        <location evidence="2">Peroxisome</location>
    </subcellularLocation>
</comment>
<evidence type="ECO:0000256" key="7">
    <source>
        <dbReference type="ARBA" id="ARBA00023140"/>
    </source>
</evidence>
<reference evidence="10" key="2">
    <citation type="submission" date="2016-06" db="EMBL/GenBank/DDBJ databases">
        <title>The genome of a short-lived fish provides insights into sex chromosome evolution and the genetic control of aging.</title>
        <authorList>
            <person name="Reichwald K."/>
            <person name="Felder M."/>
            <person name="Petzold A."/>
            <person name="Koch P."/>
            <person name="Groth M."/>
            <person name="Platzer M."/>
        </authorList>
    </citation>
    <scope>NUCLEOTIDE SEQUENCE</scope>
    <source>
        <tissue evidence="10">Brain</tissue>
    </source>
</reference>
<evidence type="ECO:0000256" key="3">
    <source>
        <dbReference type="ARBA" id="ARBA00006484"/>
    </source>
</evidence>
<dbReference type="SUPFAM" id="SSF51735">
    <property type="entry name" value="NAD(P)-binding Rossmann-fold domains"/>
    <property type="match status" value="1"/>
</dbReference>
<dbReference type="Pfam" id="PF00106">
    <property type="entry name" value="adh_short"/>
    <property type="match status" value="1"/>
</dbReference>
<keyword evidence="7" id="KW-0576">Peroxisome</keyword>
<gene>
    <name evidence="10" type="primary">HSDL2</name>
</gene>
<dbReference type="InterPro" id="IPR051935">
    <property type="entry name" value="HSDL2"/>
</dbReference>
<dbReference type="AlphaFoldDB" id="A0A1A8L1C1"/>
<evidence type="ECO:0000256" key="6">
    <source>
        <dbReference type="ARBA" id="ARBA00023128"/>
    </source>
</evidence>
<keyword evidence="6" id="KW-0496">Mitochondrion</keyword>
<dbReference type="FunFam" id="3.40.50.720:FF:000301">
    <property type="entry name" value="Hydroxysteroid dehydrogenase like 2"/>
    <property type="match status" value="1"/>
</dbReference>
<dbReference type="InterPro" id="IPR002347">
    <property type="entry name" value="SDR_fam"/>
</dbReference>
<name>A0A1A8L1C1_9TELE</name>
<comment type="similarity">
    <text evidence="3">Belongs to the short-chain dehydrogenases/reductases (SDR) family.</text>
</comment>
<dbReference type="PRINTS" id="PR00081">
    <property type="entry name" value="GDHRDH"/>
</dbReference>
<dbReference type="PANTHER" id="PTHR42808:SF3">
    <property type="entry name" value="HYDROXYSTEROID DEHYDROGENASE-LIKE PROTEIN 2"/>
    <property type="match status" value="1"/>
</dbReference>
<keyword evidence="4" id="KW-0521">NADP</keyword>
<evidence type="ECO:0000256" key="8">
    <source>
        <dbReference type="ARBA" id="ARBA00040243"/>
    </source>
</evidence>
<evidence type="ECO:0000256" key="4">
    <source>
        <dbReference type="ARBA" id="ARBA00022857"/>
    </source>
</evidence>
<keyword evidence="5" id="KW-0560">Oxidoreductase</keyword>
<evidence type="ECO:0000313" key="10">
    <source>
        <dbReference type="EMBL" id="SBR38206.1"/>
    </source>
</evidence>
<dbReference type="PANTHER" id="PTHR42808">
    <property type="entry name" value="HYDROXYSTEROID DEHYDROGENASE-LIKE PROTEIN 2"/>
    <property type="match status" value="1"/>
</dbReference>
<feature type="domain" description="SCP2" evidence="9">
    <location>
        <begin position="321"/>
        <end position="408"/>
    </location>
</feature>
<sequence>MLQNTGKLAGRTLFITGASRGIGKAIALKAARDGANIVIAAKTSEPHPKLPGTIYTAADEVEAAGGRALPCVVDIRDEQQIGAAVQRAVETFGGIDILVNNASAISLTGTLETPMKKVDLMLGINLRGTYLTSKMVIPHLLKSRSPHILNLSPPLNLNPIWFKNHTAYTMAKYGMSMCVLGMAEEFRGQIAINALWPKTAIQTAAMDMLGGEGVGRQCRKADIIADAAYAVLSKPKDYTGHFLVDEDVLRAHGVQDFDQYAVQPGHPLLPDFFLDEAPEMLAKQMEQHGATPAFKPSSTTPNSVGPIESTFDVIKAVINNDVVNATQGMYRFDLSGEHSGVWFLDLKSGSGSAGQGEPPSEADVVMTMDSSDFSKMFAGKLKPTLAFMSGKLRIKGDMTLAIKLEKLMSRMNKAKL</sequence>
<dbReference type="CDD" id="cd09762">
    <property type="entry name" value="HSDL2_SDR_c"/>
    <property type="match status" value="1"/>
</dbReference>
<dbReference type="Pfam" id="PF02036">
    <property type="entry name" value="SCP2"/>
    <property type="match status" value="1"/>
</dbReference>
<dbReference type="SUPFAM" id="SSF55718">
    <property type="entry name" value="SCP-like"/>
    <property type="match status" value="1"/>
</dbReference>
<dbReference type="GO" id="GO:0005777">
    <property type="term" value="C:peroxisome"/>
    <property type="evidence" value="ECO:0007669"/>
    <property type="project" value="UniProtKB-SubCell"/>
</dbReference>
<dbReference type="InterPro" id="IPR036291">
    <property type="entry name" value="NAD(P)-bd_dom_sf"/>
</dbReference>
<dbReference type="EMBL" id="HAEG01002916">
    <property type="protein sequence ID" value="SBR68202.1"/>
    <property type="molecule type" value="Transcribed_RNA"/>
</dbReference>
<organism evidence="10">
    <name type="scientific">Nothobranchius pienaari</name>
    <dbReference type="NCBI Taxonomy" id="704102"/>
    <lineage>
        <taxon>Eukaryota</taxon>
        <taxon>Metazoa</taxon>
        <taxon>Chordata</taxon>
        <taxon>Craniata</taxon>
        <taxon>Vertebrata</taxon>
        <taxon>Euteleostomi</taxon>
        <taxon>Actinopterygii</taxon>
        <taxon>Neopterygii</taxon>
        <taxon>Teleostei</taxon>
        <taxon>Neoteleostei</taxon>
        <taxon>Acanthomorphata</taxon>
        <taxon>Ovalentaria</taxon>
        <taxon>Atherinomorphae</taxon>
        <taxon>Cyprinodontiformes</taxon>
        <taxon>Nothobranchiidae</taxon>
        <taxon>Nothobranchius</taxon>
    </lineage>
</organism>
<evidence type="ECO:0000256" key="2">
    <source>
        <dbReference type="ARBA" id="ARBA00004275"/>
    </source>
</evidence>
<dbReference type="InterPro" id="IPR003033">
    <property type="entry name" value="SCP2_sterol-bd_dom"/>
</dbReference>
<dbReference type="NCBIfam" id="NF006133">
    <property type="entry name" value="PRK08278.1"/>
    <property type="match status" value="1"/>
</dbReference>
<proteinExistence type="inferred from homology"/>
<evidence type="ECO:0000256" key="1">
    <source>
        <dbReference type="ARBA" id="ARBA00004173"/>
    </source>
</evidence>
<dbReference type="InterPro" id="IPR036527">
    <property type="entry name" value="SCP2_sterol-bd_dom_sf"/>
</dbReference>
<dbReference type="GO" id="GO:0005739">
    <property type="term" value="C:mitochondrion"/>
    <property type="evidence" value="ECO:0007669"/>
    <property type="project" value="UniProtKB-SubCell"/>
</dbReference>
<dbReference type="EMBL" id="HAEF01000824">
    <property type="protein sequence ID" value="SBR38206.1"/>
    <property type="molecule type" value="Transcribed_RNA"/>
</dbReference>
<protein>
    <recommendedName>
        <fullName evidence="8">Hydroxysteroid dehydrogenase-like protein 2</fullName>
    </recommendedName>
</protein>
<dbReference type="GO" id="GO:0016491">
    <property type="term" value="F:oxidoreductase activity"/>
    <property type="evidence" value="ECO:0007669"/>
    <property type="project" value="UniProtKB-KW"/>
</dbReference>
<dbReference type="Gene3D" id="3.30.1050.10">
    <property type="entry name" value="SCP2 sterol-binding domain"/>
    <property type="match status" value="1"/>
</dbReference>
<evidence type="ECO:0000259" key="9">
    <source>
        <dbReference type="Pfam" id="PF02036"/>
    </source>
</evidence>
<evidence type="ECO:0000256" key="5">
    <source>
        <dbReference type="ARBA" id="ARBA00023002"/>
    </source>
</evidence>
<accession>A0A1A8L1C1</accession>
<reference evidence="10" key="1">
    <citation type="submission" date="2016-05" db="EMBL/GenBank/DDBJ databases">
        <authorList>
            <person name="Lavstsen T."/>
            <person name="Jespersen J.S."/>
        </authorList>
    </citation>
    <scope>NUCLEOTIDE SEQUENCE</scope>
    <source>
        <tissue evidence="10">Brain</tissue>
    </source>
</reference>